<feature type="domain" description="Endoribonuclease YicC-like C-terminal" evidence="7">
    <location>
        <begin position="176"/>
        <end position="293"/>
    </location>
</feature>
<dbReference type="InterPro" id="IPR005229">
    <property type="entry name" value="YicC/YloC-like"/>
</dbReference>
<organism evidence="8 9">
    <name type="scientific">Chengkuizengella marina</name>
    <dbReference type="NCBI Taxonomy" id="2507566"/>
    <lineage>
        <taxon>Bacteria</taxon>
        <taxon>Bacillati</taxon>
        <taxon>Bacillota</taxon>
        <taxon>Bacilli</taxon>
        <taxon>Bacillales</taxon>
        <taxon>Paenibacillaceae</taxon>
        <taxon>Chengkuizengella</taxon>
    </lineage>
</organism>
<dbReference type="NCBIfam" id="TIGR00255">
    <property type="entry name" value="YicC/YloC family endoribonuclease"/>
    <property type="match status" value="1"/>
</dbReference>
<dbReference type="InterPro" id="IPR013527">
    <property type="entry name" value="YicC-like_N"/>
</dbReference>
<dbReference type="AlphaFoldDB" id="A0A6N9Q470"/>
<keyword evidence="2" id="KW-0540">Nuclease</keyword>
<name>A0A6N9Q470_9BACL</name>
<dbReference type="Proteomes" id="UP000448943">
    <property type="component" value="Unassembled WGS sequence"/>
</dbReference>
<dbReference type="OrthoDB" id="9771229at2"/>
<evidence type="ECO:0000256" key="4">
    <source>
        <dbReference type="ARBA" id="ARBA00022801"/>
    </source>
</evidence>
<dbReference type="EMBL" id="SIJB01000026">
    <property type="protein sequence ID" value="NBI29618.1"/>
    <property type="molecule type" value="Genomic_DNA"/>
</dbReference>
<evidence type="ECO:0000256" key="2">
    <source>
        <dbReference type="ARBA" id="ARBA00022722"/>
    </source>
</evidence>
<feature type="domain" description="Endoribonuclease YicC-like N-terminal" evidence="6">
    <location>
        <begin position="2"/>
        <end position="158"/>
    </location>
</feature>
<evidence type="ECO:0000259" key="7">
    <source>
        <dbReference type="Pfam" id="PF08340"/>
    </source>
</evidence>
<reference evidence="8 9" key="1">
    <citation type="submission" date="2019-01" db="EMBL/GenBank/DDBJ databases">
        <title>Chengkuizengella sp. nov., isolated from deep-sea sediment of East Pacific Ocean.</title>
        <authorList>
            <person name="Yang J."/>
            <person name="Lai Q."/>
            <person name="Shao Z."/>
        </authorList>
    </citation>
    <scope>NUCLEOTIDE SEQUENCE [LARGE SCALE GENOMIC DNA]</scope>
    <source>
        <strain evidence="8 9">YPA3-1-1</strain>
    </source>
</reference>
<evidence type="ECO:0000313" key="8">
    <source>
        <dbReference type="EMBL" id="NBI29618.1"/>
    </source>
</evidence>
<sequence>MLQSMTGFGQAIRLMNGYQIQVDIKTVNHRYREIKIKMPREWLALEEKLKSIIQKRIQRGRVEVFMTIEQQESHIEEQVEIDWQLADRYLQAADQLKTRYKLNDSLSLKDLMLIPDLVSLRKDLPDQDEVMNQFITDCLEEALHQLLEMRSKEGSHLRNDLIKRVQVMEKLHTQIQSMALRAVEQMREKLFQRIQEVLSDKQLDESRLTMEVALLAERANIDEELTRLLSHFEQCYTLFNQVEPVGRKLDFLIQEMNREVNTIGSKSNFTEITNKVVDLKAELEKIREQVQNIQ</sequence>
<keyword evidence="4" id="KW-0378">Hydrolase</keyword>
<evidence type="ECO:0000256" key="1">
    <source>
        <dbReference type="ARBA" id="ARBA00001968"/>
    </source>
</evidence>
<evidence type="ECO:0000313" key="9">
    <source>
        <dbReference type="Proteomes" id="UP000448943"/>
    </source>
</evidence>
<accession>A0A6N9Q470</accession>
<dbReference type="Pfam" id="PF08340">
    <property type="entry name" value="YicC-like_C"/>
    <property type="match status" value="1"/>
</dbReference>
<dbReference type="GO" id="GO:0004521">
    <property type="term" value="F:RNA endonuclease activity"/>
    <property type="evidence" value="ECO:0007669"/>
    <property type="project" value="InterPro"/>
</dbReference>
<keyword evidence="9" id="KW-1185">Reference proteome</keyword>
<protein>
    <submittedName>
        <fullName evidence="8">YicC family protein</fullName>
    </submittedName>
</protein>
<evidence type="ECO:0000256" key="3">
    <source>
        <dbReference type="ARBA" id="ARBA00022759"/>
    </source>
</evidence>
<dbReference type="PANTHER" id="PTHR30636:SF3">
    <property type="entry name" value="UPF0701 PROTEIN YICC"/>
    <property type="match status" value="1"/>
</dbReference>
<dbReference type="RefSeq" id="WP_160646425.1">
    <property type="nucleotide sequence ID" value="NZ_SIJB01000026.1"/>
</dbReference>
<comment type="cofactor">
    <cofactor evidence="1">
        <name>a divalent metal cation</name>
        <dbReference type="ChEBI" id="CHEBI:60240"/>
    </cofactor>
</comment>
<keyword evidence="3" id="KW-0255">Endonuclease</keyword>
<dbReference type="PANTHER" id="PTHR30636">
    <property type="entry name" value="UPF0701 PROTEIN YICC"/>
    <property type="match status" value="1"/>
</dbReference>
<dbReference type="Pfam" id="PF03755">
    <property type="entry name" value="YicC-like_N"/>
    <property type="match status" value="1"/>
</dbReference>
<comment type="caution">
    <text evidence="8">The sequence shown here is derived from an EMBL/GenBank/DDBJ whole genome shotgun (WGS) entry which is preliminary data.</text>
</comment>
<proteinExistence type="inferred from homology"/>
<gene>
    <name evidence="8" type="ORF">ERL59_11675</name>
</gene>
<dbReference type="InterPro" id="IPR013551">
    <property type="entry name" value="YicC-like_C"/>
</dbReference>
<dbReference type="GO" id="GO:0016787">
    <property type="term" value="F:hydrolase activity"/>
    <property type="evidence" value="ECO:0007669"/>
    <property type="project" value="UniProtKB-KW"/>
</dbReference>
<dbReference type="SUPFAM" id="SSF116965">
    <property type="entry name" value="Hypothetical protein MPN330"/>
    <property type="match status" value="1"/>
</dbReference>
<evidence type="ECO:0000256" key="5">
    <source>
        <dbReference type="ARBA" id="ARBA00035648"/>
    </source>
</evidence>
<comment type="similarity">
    <text evidence="5">Belongs to the YicC/YloC family.</text>
</comment>
<evidence type="ECO:0000259" key="6">
    <source>
        <dbReference type="Pfam" id="PF03755"/>
    </source>
</evidence>